<reference evidence="3 4" key="1">
    <citation type="submission" date="2017-01" db="EMBL/GenBank/DDBJ databases">
        <title>Novel large sulfur bacteria in the metagenomes of groundwater-fed chemosynthetic microbial mats in the Lake Huron basin.</title>
        <authorList>
            <person name="Sharrar A.M."/>
            <person name="Flood B.E."/>
            <person name="Bailey J.V."/>
            <person name="Jones D.S."/>
            <person name="Biddanda B."/>
            <person name="Ruberg S.A."/>
            <person name="Marcus D.N."/>
            <person name="Dick G.J."/>
        </authorList>
    </citation>
    <scope>NUCLEOTIDE SEQUENCE [LARGE SCALE GENOMIC DNA]</scope>
    <source>
        <strain evidence="3">A8</strain>
    </source>
</reference>
<name>A0A1Y1QYB2_9GAMM</name>
<dbReference type="GO" id="GO:0009297">
    <property type="term" value="P:pilus assembly"/>
    <property type="evidence" value="ECO:0007669"/>
    <property type="project" value="InterPro"/>
</dbReference>
<dbReference type="EMBL" id="MTEJ01000004">
    <property type="protein sequence ID" value="OQX16475.1"/>
    <property type="molecule type" value="Genomic_DNA"/>
</dbReference>
<evidence type="ECO:0000313" key="3">
    <source>
        <dbReference type="EMBL" id="OQX16475.1"/>
    </source>
</evidence>
<keyword evidence="2" id="KW-0732">Signal</keyword>
<evidence type="ECO:0008006" key="5">
    <source>
        <dbReference type="Google" id="ProtNLM"/>
    </source>
</evidence>
<proteinExistence type="predicted"/>
<dbReference type="AlphaFoldDB" id="A0A1Y1QYB2"/>
<feature type="compositionally biased region" description="Polar residues" evidence="1">
    <location>
        <begin position="569"/>
        <end position="582"/>
    </location>
</feature>
<dbReference type="GO" id="GO:0015473">
    <property type="term" value="F:fimbrial usher porin activity"/>
    <property type="evidence" value="ECO:0007669"/>
    <property type="project" value="InterPro"/>
</dbReference>
<gene>
    <name evidence="3" type="ORF">BWK73_03495</name>
</gene>
<feature type="compositionally biased region" description="Basic and acidic residues" evidence="1">
    <location>
        <begin position="447"/>
        <end position="459"/>
    </location>
</feature>
<feature type="region of interest" description="Disordered" evidence="1">
    <location>
        <begin position="569"/>
        <end position="618"/>
    </location>
</feature>
<evidence type="ECO:0000313" key="4">
    <source>
        <dbReference type="Proteomes" id="UP000192491"/>
    </source>
</evidence>
<accession>A0A1Y1QYB2</accession>
<evidence type="ECO:0000256" key="1">
    <source>
        <dbReference type="SAM" id="MobiDB-lite"/>
    </source>
</evidence>
<evidence type="ECO:0000256" key="2">
    <source>
        <dbReference type="SAM" id="SignalP"/>
    </source>
</evidence>
<dbReference type="Proteomes" id="UP000192491">
    <property type="component" value="Unassembled WGS sequence"/>
</dbReference>
<dbReference type="InterPro" id="IPR000015">
    <property type="entry name" value="Fimb_usher"/>
</dbReference>
<dbReference type="GO" id="GO:0009279">
    <property type="term" value="C:cell outer membrane"/>
    <property type="evidence" value="ECO:0007669"/>
    <property type="project" value="TreeGrafter"/>
</dbReference>
<feature type="signal peptide" evidence="2">
    <location>
        <begin position="1"/>
        <end position="24"/>
    </location>
</feature>
<dbReference type="PANTHER" id="PTHR30451:SF5">
    <property type="entry name" value="SLR0019 PROTEIN"/>
    <property type="match status" value="1"/>
</dbReference>
<dbReference type="PANTHER" id="PTHR30451">
    <property type="entry name" value="OUTER MEMBRANE USHER PROTEIN"/>
    <property type="match status" value="1"/>
</dbReference>
<comment type="caution">
    <text evidence="3">The sequence shown here is derived from an EMBL/GenBank/DDBJ whole genome shotgun (WGS) entry which is preliminary data.</text>
</comment>
<protein>
    <recommendedName>
        <fullName evidence="5">Pilus assembly protein PapC</fullName>
    </recommendedName>
</protein>
<feature type="region of interest" description="Disordered" evidence="1">
    <location>
        <begin position="426"/>
        <end position="460"/>
    </location>
</feature>
<feature type="region of interest" description="Disordered" evidence="1">
    <location>
        <begin position="511"/>
        <end position="530"/>
    </location>
</feature>
<sequence length="860" mass="93422">MKALNPHLWLYLSPLLLATGASHANIAANGNSEEELDALFREAFGKENEQLPGELEADLRVNGNVQGTILARTNGKTITQLQREALLPKLRPYLKESLLKSLEKNAANSGWLSASALEATGIRTRYDIQELAVAVKIDKKSMNRRMRSLLSALPGDKQHVIPERLADPAKVSGYINLSSGISQDFSNNSTEPSLNVRAESAVNVHGFVLENQHTYQHGTNGKPGKLTRDYTRLVIDDAEEEHRYRIGDISTESRNFQGSLPLGGVQVTRDLTWASSREYTPQGNQRFSLSSPAEVDIYLDGRLHRSVRLQAGEHELAELDALGGTSVKLRIKDDLGKITTQEFSRFTDSRLLSPEFSRYSISVGFPSRREADQLKYDTKRPVASAYYQQGVTENLTAGVDAQTDGKAHQVGGDIIWATEIGNVTAGVSHSQSRNGKKGQAARVQISRRPDNRGEGDKQRPIQWDIAAERFTADYQNLNPQDDGTTATTSTQAVKQQLNASVSKAFSDRTSGNIGVAHTTQHDGKTRTNLNAGVSTRLGKNLNVSVYGSQSRDAKGAADMSVRVGFSMPLDTTASGRGQSVSGSHDDKGRSQLAYRISGKGKRGVDSLSGGVRLQSERGNTGLGADVRYQGEAFDANLSITPQLASSKVGYSGSANVNTAIVFADGAVAMSRPVHDSFAILEPPEGLEHPMAASRGKNLFQRKENTLDSLPERYDAVMQPGSKVVLNNLASYQVQHVSSDSAVLPEGFDLDATEFDVMPDYKSGYRVKVGGERGAMLEAHLADASGQPLKLQGGQLIALDAKRGGKPIPFFTDEDGVMRLSHIRQGNYRVELFSLPDLRNPPIRVTGKPGETQTLDLRATS</sequence>
<organism evidence="3 4">
    <name type="scientific">Thiothrix lacustris</name>
    <dbReference type="NCBI Taxonomy" id="525917"/>
    <lineage>
        <taxon>Bacteria</taxon>
        <taxon>Pseudomonadati</taxon>
        <taxon>Pseudomonadota</taxon>
        <taxon>Gammaproteobacteria</taxon>
        <taxon>Thiotrichales</taxon>
        <taxon>Thiotrichaceae</taxon>
        <taxon>Thiothrix</taxon>
    </lineage>
</organism>
<feature type="chain" id="PRO_5012259905" description="Pilus assembly protein PapC" evidence="2">
    <location>
        <begin position="25"/>
        <end position="860"/>
    </location>
</feature>